<keyword evidence="1" id="KW-1133">Transmembrane helix</keyword>
<dbReference type="OrthoDB" id="1099063at2759"/>
<name>A0A6P6ARD1_DURZI</name>
<dbReference type="KEGG" id="dzi:111311898"/>
<dbReference type="Proteomes" id="UP000515121">
    <property type="component" value="Unplaced"/>
</dbReference>
<proteinExistence type="predicted"/>
<dbReference type="AlphaFoldDB" id="A0A6P6ARD1"/>
<dbReference type="GeneID" id="111311898"/>
<organism evidence="2 3">
    <name type="scientific">Durio zibethinus</name>
    <name type="common">Durian</name>
    <dbReference type="NCBI Taxonomy" id="66656"/>
    <lineage>
        <taxon>Eukaryota</taxon>
        <taxon>Viridiplantae</taxon>
        <taxon>Streptophyta</taxon>
        <taxon>Embryophyta</taxon>
        <taxon>Tracheophyta</taxon>
        <taxon>Spermatophyta</taxon>
        <taxon>Magnoliopsida</taxon>
        <taxon>eudicotyledons</taxon>
        <taxon>Gunneridae</taxon>
        <taxon>Pentapetalae</taxon>
        <taxon>rosids</taxon>
        <taxon>malvids</taxon>
        <taxon>Malvales</taxon>
        <taxon>Malvaceae</taxon>
        <taxon>Helicteroideae</taxon>
        <taxon>Durio</taxon>
    </lineage>
</organism>
<accession>A0A6P6ARD1</accession>
<keyword evidence="1" id="KW-0472">Membrane</keyword>
<gene>
    <name evidence="3" type="primary">LOC111311898</name>
</gene>
<dbReference type="Gene3D" id="3.30.70.330">
    <property type="match status" value="1"/>
</dbReference>
<feature type="transmembrane region" description="Helical" evidence="1">
    <location>
        <begin position="6"/>
        <end position="26"/>
    </location>
</feature>
<protein>
    <submittedName>
        <fullName evidence="3">Uncharacterized protein LOC111311898</fullName>
    </submittedName>
</protein>
<evidence type="ECO:0000256" key="1">
    <source>
        <dbReference type="SAM" id="Phobius"/>
    </source>
</evidence>
<evidence type="ECO:0000313" key="3">
    <source>
        <dbReference type="RefSeq" id="XP_022767459.1"/>
    </source>
</evidence>
<dbReference type="InterPro" id="IPR012677">
    <property type="entry name" value="Nucleotide-bd_a/b_plait_sf"/>
</dbReference>
<keyword evidence="2" id="KW-1185">Reference proteome</keyword>
<dbReference type="GO" id="GO:0003676">
    <property type="term" value="F:nucleic acid binding"/>
    <property type="evidence" value="ECO:0007669"/>
    <property type="project" value="InterPro"/>
</dbReference>
<dbReference type="InterPro" id="IPR035979">
    <property type="entry name" value="RBD_domain_sf"/>
</dbReference>
<keyword evidence="1" id="KW-0812">Transmembrane</keyword>
<reference evidence="3" key="1">
    <citation type="submission" date="2025-08" db="UniProtKB">
        <authorList>
            <consortium name="RefSeq"/>
        </authorList>
    </citation>
    <scope>IDENTIFICATION</scope>
    <source>
        <tissue evidence="3">Fruit stalk</tissue>
    </source>
</reference>
<dbReference type="RefSeq" id="XP_022767459.1">
    <property type="nucleotide sequence ID" value="XM_022911724.1"/>
</dbReference>
<sequence>MFVIDVIIIVSKCLATVIVSSTRLYVDRISSRTRAHDLERLFSRYGRFLGVYQTWGTMVLGSALLELVEILALCIGHFGDSFCSILLRFSGNGNNLKPNRRCGYEDDFAFVEFSDP</sequence>
<evidence type="ECO:0000313" key="2">
    <source>
        <dbReference type="Proteomes" id="UP000515121"/>
    </source>
</evidence>
<dbReference type="SUPFAM" id="SSF54928">
    <property type="entry name" value="RNA-binding domain, RBD"/>
    <property type="match status" value="1"/>
</dbReference>